<keyword evidence="1" id="KW-0808">Transferase</keyword>
<name>A0A1F5P2W3_9BACT</name>
<dbReference type="Proteomes" id="UP000176339">
    <property type="component" value="Unassembled WGS sequence"/>
</dbReference>
<dbReference type="Pfam" id="PF00294">
    <property type="entry name" value="PfkB"/>
    <property type="match status" value="1"/>
</dbReference>
<gene>
    <name evidence="4" type="ORF">A2846_04600</name>
</gene>
<evidence type="ECO:0000313" key="5">
    <source>
        <dbReference type="Proteomes" id="UP000176339"/>
    </source>
</evidence>
<evidence type="ECO:0000256" key="2">
    <source>
        <dbReference type="ARBA" id="ARBA00022777"/>
    </source>
</evidence>
<dbReference type="GO" id="GO:0016301">
    <property type="term" value="F:kinase activity"/>
    <property type="evidence" value="ECO:0007669"/>
    <property type="project" value="UniProtKB-KW"/>
</dbReference>
<proteinExistence type="predicted"/>
<dbReference type="EMBL" id="MFEN01000021">
    <property type="protein sequence ID" value="OGE84238.1"/>
    <property type="molecule type" value="Genomic_DNA"/>
</dbReference>
<sequence>MKYDFVAIGDITSDAFIRLKDASVSCDINREHCKICLSFGDKVPYESVTVVPAVGNSPNAAVSAARLGLKTALVTNIGADEQGKECLAALAKEGIATEYVKAHQDRKTNYHYVLWYEDDRTILIKHENYVYALPEMEPPGWIYLSSLSENAASFHDEIEKYLNANKQVNLAFQPGTFQMKLGVKRLAGIYARTKVFICNKEEAERILSLPPSDIKVLLRGIRALGPEIAVITDGPLGAYVYEDEKMWKMPIYPDPKPPFERTGAGDAFSSTLIVALALSLPITDALRWAPVNSMSVVQEIGAQAGLLTREKLEGFLRNAPANYKPELI</sequence>
<dbReference type="SUPFAM" id="SSF53613">
    <property type="entry name" value="Ribokinase-like"/>
    <property type="match status" value="1"/>
</dbReference>
<dbReference type="GO" id="GO:0005829">
    <property type="term" value="C:cytosol"/>
    <property type="evidence" value="ECO:0007669"/>
    <property type="project" value="TreeGrafter"/>
</dbReference>
<reference evidence="4 5" key="1">
    <citation type="journal article" date="2016" name="Nat. Commun.">
        <title>Thousands of microbial genomes shed light on interconnected biogeochemical processes in an aquifer system.</title>
        <authorList>
            <person name="Anantharaman K."/>
            <person name="Brown C.T."/>
            <person name="Hug L.A."/>
            <person name="Sharon I."/>
            <person name="Castelle C.J."/>
            <person name="Probst A.J."/>
            <person name="Thomas B.C."/>
            <person name="Singh A."/>
            <person name="Wilkins M.J."/>
            <person name="Karaoz U."/>
            <person name="Brodie E.L."/>
            <person name="Williams K.H."/>
            <person name="Hubbard S.S."/>
            <person name="Banfield J.F."/>
        </authorList>
    </citation>
    <scope>NUCLEOTIDE SEQUENCE [LARGE SCALE GENOMIC DNA]</scope>
</reference>
<organism evidence="4 5">
    <name type="scientific">Candidatus Doudnabacteria bacterium RIFCSPHIGHO2_01_FULL_49_9</name>
    <dbReference type="NCBI Taxonomy" id="1817827"/>
    <lineage>
        <taxon>Bacteria</taxon>
        <taxon>Candidatus Doudnaibacteriota</taxon>
    </lineage>
</organism>
<dbReference type="InterPro" id="IPR011611">
    <property type="entry name" value="PfkB_dom"/>
</dbReference>
<dbReference type="InterPro" id="IPR029056">
    <property type="entry name" value="Ribokinase-like"/>
</dbReference>
<dbReference type="Gene3D" id="3.40.1190.20">
    <property type="match status" value="1"/>
</dbReference>
<accession>A0A1F5P2W3</accession>
<dbReference type="PANTHER" id="PTHR10584">
    <property type="entry name" value="SUGAR KINASE"/>
    <property type="match status" value="1"/>
</dbReference>
<comment type="caution">
    <text evidence="4">The sequence shown here is derived from an EMBL/GenBank/DDBJ whole genome shotgun (WGS) entry which is preliminary data.</text>
</comment>
<dbReference type="PANTHER" id="PTHR10584:SF166">
    <property type="entry name" value="RIBOKINASE"/>
    <property type="match status" value="1"/>
</dbReference>
<evidence type="ECO:0000256" key="1">
    <source>
        <dbReference type="ARBA" id="ARBA00022679"/>
    </source>
</evidence>
<feature type="domain" description="Carbohydrate kinase PfkB" evidence="3">
    <location>
        <begin position="55"/>
        <end position="306"/>
    </location>
</feature>
<evidence type="ECO:0000313" key="4">
    <source>
        <dbReference type="EMBL" id="OGE84238.1"/>
    </source>
</evidence>
<protein>
    <recommendedName>
        <fullName evidence="3">Carbohydrate kinase PfkB domain-containing protein</fullName>
    </recommendedName>
</protein>
<keyword evidence="2" id="KW-0418">Kinase</keyword>
<dbReference type="AlphaFoldDB" id="A0A1F5P2W3"/>
<evidence type="ECO:0000259" key="3">
    <source>
        <dbReference type="Pfam" id="PF00294"/>
    </source>
</evidence>